<dbReference type="AlphaFoldDB" id="A0A3M7QC45"/>
<comment type="caution">
    <text evidence="1">The sequence shown here is derived from an EMBL/GenBank/DDBJ whole genome shotgun (WGS) entry which is preliminary data.</text>
</comment>
<accession>A0A3M7QC45</accession>
<name>A0A3M7QC45_BRAPC</name>
<feature type="non-terminal residue" evidence="1">
    <location>
        <position position="1"/>
    </location>
</feature>
<evidence type="ECO:0000313" key="2">
    <source>
        <dbReference type="Proteomes" id="UP000276133"/>
    </source>
</evidence>
<gene>
    <name evidence="1" type="ORF">BpHYR1_047430</name>
</gene>
<organism evidence="1 2">
    <name type="scientific">Brachionus plicatilis</name>
    <name type="common">Marine rotifer</name>
    <name type="synonym">Brachionus muelleri</name>
    <dbReference type="NCBI Taxonomy" id="10195"/>
    <lineage>
        <taxon>Eukaryota</taxon>
        <taxon>Metazoa</taxon>
        <taxon>Spiralia</taxon>
        <taxon>Gnathifera</taxon>
        <taxon>Rotifera</taxon>
        <taxon>Eurotatoria</taxon>
        <taxon>Monogononta</taxon>
        <taxon>Pseudotrocha</taxon>
        <taxon>Ploima</taxon>
        <taxon>Brachionidae</taxon>
        <taxon>Brachionus</taxon>
    </lineage>
</organism>
<dbReference type="EMBL" id="REGN01006643">
    <property type="protein sequence ID" value="RNA08754.1"/>
    <property type="molecule type" value="Genomic_DNA"/>
</dbReference>
<dbReference type="Proteomes" id="UP000276133">
    <property type="component" value="Unassembled WGS sequence"/>
</dbReference>
<sequence length="71" mass="8162">VQFCRFCTDLQTSAEGETTVVSLCFIYRTILYEISRCQIICFFIIPLQKSAGPLKKADFRFLVIYGVVKDN</sequence>
<keyword evidence="2" id="KW-1185">Reference proteome</keyword>
<reference evidence="1 2" key="1">
    <citation type="journal article" date="2018" name="Sci. Rep.">
        <title>Genomic signatures of local adaptation to the degree of environmental predictability in rotifers.</title>
        <authorList>
            <person name="Franch-Gras L."/>
            <person name="Hahn C."/>
            <person name="Garcia-Roger E.M."/>
            <person name="Carmona M.J."/>
            <person name="Serra M."/>
            <person name="Gomez A."/>
        </authorList>
    </citation>
    <scope>NUCLEOTIDE SEQUENCE [LARGE SCALE GENOMIC DNA]</scope>
    <source>
        <strain evidence="1">HYR1</strain>
    </source>
</reference>
<evidence type="ECO:0000313" key="1">
    <source>
        <dbReference type="EMBL" id="RNA08754.1"/>
    </source>
</evidence>
<protein>
    <submittedName>
        <fullName evidence="1">Uncharacterized protein</fullName>
    </submittedName>
</protein>
<proteinExistence type="predicted"/>